<dbReference type="Proteomes" id="UP000441522">
    <property type="component" value="Unassembled WGS sequence"/>
</dbReference>
<organism evidence="1 2">
    <name type="scientific">Phocaeicola vulgatus</name>
    <name type="common">Bacteroides vulgatus</name>
    <dbReference type="NCBI Taxonomy" id="821"/>
    <lineage>
        <taxon>Bacteria</taxon>
        <taxon>Pseudomonadati</taxon>
        <taxon>Bacteroidota</taxon>
        <taxon>Bacteroidia</taxon>
        <taxon>Bacteroidales</taxon>
        <taxon>Bacteroidaceae</taxon>
        <taxon>Phocaeicola</taxon>
    </lineage>
</organism>
<accession>A0A6I0I9D8</accession>
<reference evidence="1 2" key="1">
    <citation type="journal article" date="2019" name="Nat. Med.">
        <title>A library of human gut bacterial isolates paired with longitudinal multiomics data enables mechanistic microbiome research.</title>
        <authorList>
            <person name="Poyet M."/>
            <person name="Groussin M."/>
            <person name="Gibbons S.M."/>
            <person name="Avila-Pacheco J."/>
            <person name="Jiang X."/>
            <person name="Kearney S.M."/>
            <person name="Perrotta A.R."/>
            <person name="Berdy B."/>
            <person name="Zhao S."/>
            <person name="Lieberman T.D."/>
            <person name="Swanson P.K."/>
            <person name="Smith M."/>
            <person name="Roesemann S."/>
            <person name="Alexander J.E."/>
            <person name="Rich S.A."/>
            <person name="Livny J."/>
            <person name="Vlamakis H."/>
            <person name="Clish C."/>
            <person name="Bullock K."/>
            <person name="Deik A."/>
            <person name="Scott J."/>
            <person name="Pierce K.A."/>
            <person name="Xavier R.J."/>
            <person name="Alm E.J."/>
        </authorList>
    </citation>
    <scope>NUCLEOTIDE SEQUENCE [LARGE SCALE GENOMIC DNA]</scope>
    <source>
        <strain evidence="1 2">BIOML-A5</strain>
    </source>
</reference>
<sequence length="59" mass="6887">MKTKEELLAMSHEELANYTVEVQFKASMYDAVEQKNSRMKELLAAVGIVYETYKREQNV</sequence>
<proteinExistence type="predicted"/>
<dbReference type="AlphaFoldDB" id="A0A6I0I9D8"/>
<dbReference type="RefSeq" id="WP_118439922.1">
    <property type="nucleotide sequence ID" value="NZ_JANUKW010000004.1"/>
</dbReference>
<name>A0A6I0I9D8_PHOVU</name>
<dbReference type="EMBL" id="WCWW01000002">
    <property type="protein sequence ID" value="KAB3860241.1"/>
    <property type="molecule type" value="Genomic_DNA"/>
</dbReference>
<evidence type="ECO:0000313" key="1">
    <source>
        <dbReference type="EMBL" id="KAB3860241.1"/>
    </source>
</evidence>
<comment type="caution">
    <text evidence="1">The sequence shown here is derived from an EMBL/GenBank/DDBJ whole genome shotgun (WGS) entry which is preliminary data.</text>
</comment>
<evidence type="ECO:0000313" key="2">
    <source>
        <dbReference type="Proteomes" id="UP000441522"/>
    </source>
</evidence>
<protein>
    <submittedName>
        <fullName evidence="1">Uncharacterized protein</fullName>
    </submittedName>
</protein>
<gene>
    <name evidence="1" type="ORF">GAS29_01210</name>
</gene>